<dbReference type="AlphaFoldDB" id="A0A9P4N9H8"/>
<comment type="caution">
    <text evidence="2">The sequence shown here is derived from an EMBL/GenBank/DDBJ whole genome shotgun (WGS) entry which is preliminary data.</text>
</comment>
<dbReference type="PANTHER" id="PTHR12732:SF8">
    <property type="entry name" value="NUCLEAR MRNA EXPORT PROTEIN THP1"/>
    <property type="match status" value="1"/>
</dbReference>
<evidence type="ECO:0000313" key="3">
    <source>
        <dbReference type="Proteomes" id="UP000800093"/>
    </source>
</evidence>
<evidence type="ECO:0008006" key="4">
    <source>
        <dbReference type="Google" id="ProtNLM"/>
    </source>
</evidence>
<keyword evidence="3" id="KW-1185">Reference proteome</keyword>
<dbReference type="GO" id="GO:0003723">
    <property type="term" value="F:RNA binding"/>
    <property type="evidence" value="ECO:0007669"/>
    <property type="project" value="InterPro"/>
</dbReference>
<name>A0A9P4N9H8_9PLEO</name>
<feature type="region of interest" description="Disordered" evidence="1">
    <location>
        <begin position="538"/>
        <end position="561"/>
    </location>
</feature>
<organism evidence="2 3">
    <name type="scientific">Lojkania enalia</name>
    <dbReference type="NCBI Taxonomy" id="147567"/>
    <lineage>
        <taxon>Eukaryota</taxon>
        <taxon>Fungi</taxon>
        <taxon>Dikarya</taxon>
        <taxon>Ascomycota</taxon>
        <taxon>Pezizomycotina</taxon>
        <taxon>Dothideomycetes</taxon>
        <taxon>Pleosporomycetidae</taxon>
        <taxon>Pleosporales</taxon>
        <taxon>Pleosporales incertae sedis</taxon>
        <taxon>Lojkania</taxon>
    </lineage>
</organism>
<dbReference type="OrthoDB" id="5404651at2759"/>
<dbReference type="SMART" id="SM00753">
    <property type="entry name" value="PAM"/>
    <property type="match status" value="1"/>
</dbReference>
<dbReference type="InterPro" id="IPR045114">
    <property type="entry name" value="Csn12-like"/>
</dbReference>
<accession>A0A9P4N9H8</accession>
<dbReference type="EMBL" id="ML986583">
    <property type="protein sequence ID" value="KAF2269082.1"/>
    <property type="molecule type" value="Genomic_DNA"/>
</dbReference>
<evidence type="ECO:0000256" key="1">
    <source>
        <dbReference type="SAM" id="MobiDB-lite"/>
    </source>
</evidence>
<dbReference type="Proteomes" id="UP000800093">
    <property type="component" value="Unassembled WGS sequence"/>
</dbReference>
<reference evidence="3" key="1">
    <citation type="journal article" date="2020" name="Stud. Mycol.">
        <title>101 Dothideomycetes genomes: A test case for predicting lifestyles and emergence of pathogens.</title>
        <authorList>
            <person name="Haridas S."/>
            <person name="Albert R."/>
            <person name="Binder M."/>
            <person name="Bloem J."/>
            <person name="LaButti K."/>
            <person name="Salamov A."/>
            <person name="Andreopoulos B."/>
            <person name="Baker S."/>
            <person name="Barry K."/>
            <person name="Bills G."/>
            <person name="Bluhm B."/>
            <person name="Cannon C."/>
            <person name="Castanera R."/>
            <person name="Culley D."/>
            <person name="Daum C."/>
            <person name="Ezra D."/>
            <person name="Gonzalez J."/>
            <person name="Henrissat B."/>
            <person name="Kuo A."/>
            <person name="Liang C."/>
            <person name="Lipzen A."/>
            <person name="Lutzoni F."/>
            <person name="Magnuson J."/>
            <person name="Mondo S."/>
            <person name="Nolan M."/>
            <person name="Ohm R."/>
            <person name="Pangilinan J."/>
            <person name="Park H.-J."/>
            <person name="Ramirez L."/>
            <person name="Alfaro M."/>
            <person name="Sun H."/>
            <person name="Tritt A."/>
            <person name="Yoshinaga Y."/>
            <person name="Zwiers L.-H."/>
            <person name="Turgeon B."/>
            <person name="Goodwin S."/>
            <person name="Spatafora J."/>
            <person name="Crous P."/>
            <person name="Grigoriev I."/>
        </authorList>
    </citation>
    <scope>NUCLEOTIDE SEQUENCE [LARGE SCALE GENOMIC DNA]</scope>
    <source>
        <strain evidence="3">CBS 304.66</strain>
    </source>
</reference>
<gene>
    <name evidence="2" type="ORF">CC78DRAFT_453702</name>
</gene>
<protein>
    <recommendedName>
        <fullName evidence="4">PCI domain-containing protein</fullName>
    </recommendedName>
</protein>
<dbReference type="GO" id="GO:0003690">
    <property type="term" value="F:double-stranded DNA binding"/>
    <property type="evidence" value="ECO:0007669"/>
    <property type="project" value="InterPro"/>
</dbReference>
<evidence type="ECO:0000313" key="2">
    <source>
        <dbReference type="EMBL" id="KAF2269082.1"/>
    </source>
</evidence>
<proteinExistence type="predicted"/>
<sequence>MAFGASLIDTFLGEANFAVQVRDSLKLQSILVLEPPFEPVYLQLIEQLKSSYPSADEKAIDKLQELIASLVPQTKEEEGVDGSILAPGWSQMVTFLASWLAFIRDLDPANQGETYQRLCDLQQKANAAFSHPTKGILILPTLVRYAQVLSRVALVLDKNPEFANPLLAVSASEEGRRESLAEKAANIVRQAFITCLNDRNTVLGGIKNGKPDGKKVGIYKMANICLRILFKSDKLDNCQTIFDNISNSSPPLGIYPASERLTYLYYLGRFHFACTNFYSAQLALQKAYDDCSLREDCKPQRRSILIYLIGANMLLGRFPTNQVYSRSEAVGLRERFEPLARAIRKGDLESFRRITDLNLTHEHARWFCRYHMFYQLGNYCEIYLWRSIFRKVFLLTGKQGEGDRAAATINLSAVLAVFQYFERRALMNPALAQAEGVPGRRHISMIFNDFTPTASKGYVDPDFEGLDLKPYIKIPNILDIESICGSLIMQGFLNGFISHKSKRFAILGARKVGGPLKAGFPNVWQTIKARSSEECHGWRHDGSRASGGTVIRMSGARPAGS</sequence>
<dbReference type="PANTHER" id="PTHR12732">
    <property type="entry name" value="UNCHARACTERIZED PROTEASOME COMPONENT REGION PCI-CONTAINING"/>
    <property type="match status" value="1"/>
</dbReference>